<evidence type="ECO:0000256" key="2">
    <source>
        <dbReference type="ARBA" id="ARBA00010279"/>
    </source>
</evidence>
<evidence type="ECO:0000256" key="7">
    <source>
        <dbReference type="ARBA" id="ARBA00023049"/>
    </source>
</evidence>
<dbReference type="GO" id="GO:0046872">
    <property type="term" value="F:metal ion binding"/>
    <property type="evidence" value="ECO:0007669"/>
    <property type="project" value="UniProtKB-KW"/>
</dbReference>
<keyword evidence="8" id="KW-0732">Signal</keyword>
<name>A0AAD8PYU9_9PEZI</name>
<feature type="chain" id="PRO_5041928458" description="Lysine-specific metallo-endopeptidase domain-containing protein" evidence="8">
    <location>
        <begin position="19"/>
        <end position="355"/>
    </location>
</feature>
<dbReference type="InterPro" id="IPR029463">
    <property type="entry name" value="Lys_MEP"/>
</dbReference>
<organism evidence="10 11">
    <name type="scientific">Colletotrichum navitas</name>
    <dbReference type="NCBI Taxonomy" id="681940"/>
    <lineage>
        <taxon>Eukaryota</taxon>
        <taxon>Fungi</taxon>
        <taxon>Dikarya</taxon>
        <taxon>Ascomycota</taxon>
        <taxon>Pezizomycotina</taxon>
        <taxon>Sordariomycetes</taxon>
        <taxon>Hypocreomycetidae</taxon>
        <taxon>Glomerellales</taxon>
        <taxon>Glomerellaceae</taxon>
        <taxon>Colletotrichum</taxon>
        <taxon>Colletotrichum graminicola species complex</taxon>
    </lineage>
</organism>
<accession>A0AAD8PYU9</accession>
<protein>
    <recommendedName>
        <fullName evidence="9">Lysine-specific metallo-endopeptidase domain-containing protein</fullName>
    </recommendedName>
</protein>
<comment type="similarity">
    <text evidence="2">Belongs to the peptidase M35 family.</text>
</comment>
<comment type="cofactor">
    <cofactor evidence="1">
        <name>Zn(2+)</name>
        <dbReference type="ChEBI" id="CHEBI:29105"/>
    </cofactor>
</comment>
<keyword evidence="7" id="KW-0482">Metalloprotease</keyword>
<dbReference type="Gene3D" id="3.40.390.10">
    <property type="entry name" value="Collagenase (Catalytic Domain)"/>
    <property type="match status" value="1"/>
</dbReference>
<dbReference type="AlphaFoldDB" id="A0AAD8PYU9"/>
<evidence type="ECO:0000256" key="5">
    <source>
        <dbReference type="ARBA" id="ARBA00022801"/>
    </source>
</evidence>
<dbReference type="Pfam" id="PF14521">
    <property type="entry name" value="Aspzincin_M35"/>
    <property type="match status" value="1"/>
</dbReference>
<dbReference type="PANTHER" id="PTHR37016">
    <property type="match status" value="1"/>
</dbReference>
<dbReference type="GeneID" id="85442197"/>
<keyword evidence="11" id="KW-1185">Reference proteome</keyword>
<proteinExistence type="inferred from homology"/>
<comment type="caution">
    <text evidence="10">The sequence shown here is derived from an EMBL/GenBank/DDBJ whole genome shotgun (WGS) entry which is preliminary data.</text>
</comment>
<dbReference type="RefSeq" id="XP_060413590.1">
    <property type="nucleotide sequence ID" value="XM_060557957.1"/>
</dbReference>
<dbReference type="PANTHER" id="PTHR37016:SF3">
    <property type="entry name" value="NEUTRAL PROTEASE 2-RELATED"/>
    <property type="match status" value="1"/>
</dbReference>
<evidence type="ECO:0000256" key="4">
    <source>
        <dbReference type="ARBA" id="ARBA00022723"/>
    </source>
</evidence>
<evidence type="ECO:0000256" key="8">
    <source>
        <dbReference type="SAM" id="SignalP"/>
    </source>
</evidence>
<keyword evidence="6" id="KW-0862">Zinc</keyword>
<dbReference type="InterPro" id="IPR024079">
    <property type="entry name" value="MetalloPept_cat_dom_sf"/>
</dbReference>
<dbReference type="GO" id="GO:0006508">
    <property type="term" value="P:proteolysis"/>
    <property type="evidence" value="ECO:0007669"/>
    <property type="project" value="UniProtKB-KW"/>
</dbReference>
<dbReference type="InterPro" id="IPR050414">
    <property type="entry name" value="Fungal_M35_metalloproteases"/>
</dbReference>
<evidence type="ECO:0000313" key="11">
    <source>
        <dbReference type="Proteomes" id="UP001230504"/>
    </source>
</evidence>
<evidence type="ECO:0000256" key="6">
    <source>
        <dbReference type="ARBA" id="ARBA00022833"/>
    </source>
</evidence>
<dbReference type="EMBL" id="JAHLJV010000034">
    <property type="protein sequence ID" value="KAK1590078.1"/>
    <property type="molecule type" value="Genomic_DNA"/>
</dbReference>
<reference evidence="10" key="1">
    <citation type="submission" date="2021-06" db="EMBL/GenBank/DDBJ databases">
        <title>Comparative genomics, transcriptomics and evolutionary studies reveal genomic signatures of adaptation to plant cell wall in hemibiotrophic fungi.</title>
        <authorList>
            <consortium name="DOE Joint Genome Institute"/>
            <person name="Baroncelli R."/>
            <person name="Diaz J.F."/>
            <person name="Benocci T."/>
            <person name="Peng M."/>
            <person name="Battaglia E."/>
            <person name="Haridas S."/>
            <person name="Andreopoulos W."/>
            <person name="Labutti K."/>
            <person name="Pangilinan J."/>
            <person name="Floch G.L."/>
            <person name="Makela M.R."/>
            <person name="Henrissat B."/>
            <person name="Grigoriev I.V."/>
            <person name="Crouch J.A."/>
            <person name="De Vries R.P."/>
            <person name="Sukno S.A."/>
            <person name="Thon M.R."/>
        </authorList>
    </citation>
    <scope>NUCLEOTIDE SEQUENCE</scope>
    <source>
        <strain evidence="10">CBS 125086</strain>
    </source>
</reference>
<keyword evidence="5" id="KW-0378">Hydrolase</keyword>
<keyword evidence="3" id="KW-0645">Protease</keyword>
<evidence type="ECO:0000259" key="9">
    <source>
        <dbReference type="Pfam" id="PF14521"/>
    </source>
</evidence>
<dbReference type="SUPFAM" id="SSF55486">
    <property type="entry name" value="Metalloproteases ('zincins'), catalytic domain"/>
    <property type="match status" value="1"/>
</dbReference>
<dbReference type="GO" id="GO:0004222">
    <property type="term" value="F:metalloendopeptidase activity"/>
    <property type="evidence" value="ECO:0007669"/>
    <property type="project" value="InterPro"/>
</dbReference>
<dbReference type="Proteomes" id="UP001230504">
    <property type="component" value="Unassembled WGS sequence"/>
</dbReference>
<evidence type="ECO:0000256" key="3">
    <source>
        <dbReference type="ARBA" id="ARBA00022670"/>
    </source>
</evidence>
<evidence type="ECO:0000256" key="1">
    <source>
        <dbReference type="ARBA" id="ARBA00001947"/>
    </source>
</evidence>
<gene>
    <name evidence="10" type="ORF">LY79DRAFT_555815</name>
</gene>
<sequence length="355" mass="38799">MHRLKLLLIFCLPNLVSAGWKLKSPFRQKNYGCRSATGSSSHSTIIAGANNIGIVAGDMGNGNALKCSTAQAHRINNTIKNMHEYAGAAYSFLSQPGAERSAAFVAWFGAGNADVHGLTKIRSIFRNIYGLGSTSNHYIRDMENLGQTVGIACQTLHHPGPCHKQGILAYATPTTGQVFVCPVSFIRDQYYLSDESDRATRSLWARSRAFLPTGALTLLHEMTHLQVMSGPCNIIDHAYLVQQCITLDDEKTVSNAQNYMFFALEVISNPANARKQVDWNAGNRWQDAVGKLRADVRGQPETEGKLLVAVGGSNGPHQSHDPYQSHDQYGSINPYPYGSNSPSGAHDFIEWLFGA</sequence>
<feature type="domain" description="Lysine-specific metallo-endopeptidase" evidence="9">
    <location>
        <begin position="99"/>
        <end position="263"/>
    </location>
</feature>
<evidence type="ECO:0000313" key="10">
    <source>
        <dbReference type="EMBL" id="KAK1590078.1"/>
    </source>
</evidence>
<feature type="signal peptide" evidence="8">
    <location>
        <begin position="1"/>
        <end position="18"/>
    </location>
</feature>
<keyword evidence="4" id="KW-0479">Metal-binding</keyword>